<dbReference type="InterPro" id="IPR002110">
    <property type="entry name" value="Ankyrin_rpt"/>
</dbReference>
<feature type="repeat" description="ANK" evidence="3">
    <location>
        <begin position="57"/>
        <end position="83"/>
    </location>
</feature>
<proteinExistence type="predicted"/>
<dbReference type="Gene3D" id="1.25.40.20">
    <property type="entry name" value="Ankyrin repeat-containing domain"/>
    <property type="match status" value="1"/>
</dbReference>
<dbReference type="PROSITE" id="PS50297">
    <property type="entry name" value="ANK_REP_REGION"/>
    <property type="match status" value="2"/>
</dbReference>
<dbReference type="InterPro" id="IPR036770">
    <property type="entry name" value="Ankyrin_rpt-contain_sf"/>
</dbReference>
<dbReference type="EMBL" id="ML976719">
    <property type="protein sequence ID" value="KAF1968539.1"/>
    <property type="molecule type" value="Genomic_DNA"/>
</dbReference>
<keyword evidence="1" id="KW-0677">Repeat</keyword>
<evidence type="ECO:0000256" key="2">
    <source>
        <dbReference type="ARBA" id="ARBA00023043"/>
    </source>
</evidence>
<dbReference type="SUPFAM" id="SSF48403">
    <property type="entry name" value="Ankyrin repeat"/>
    <property type="match status" value="1"/>
</dbReference>
<protein>
    <submittedName>
        <fullName evidence="4">Ankyrin</fullName>
    </submittedName>
</protein>
<organism evidence="4 5">
    <name type="scientific">Bimuria novae-zelandiae CBS 107.79</name>
    <dbReference type="NCBI Taxonomy" id="1447943"/>
    <lineage>
        <taxon>Eukaryota</taxon>
        <taxon>Fungi</taxon>
        <taxon>Dikarya</taxon>
        <taxon>Ascomycota</taxon>
        <taxon>Pezizomycotina</taxon>
        <taxon>Dothideomycetes</taxon>
        <taxon>Pleosporomycetidae</taxon>
        <taxon>Pleosporales</taxon>
        <taxon>Massarineae</taxon>
        <taxon>Didymosphaeriaceae</taxon>
        <taxon>Bimuria</taxon>
    </lineage>
</organism>
<evidence type="ECO:0000256" key="3">
    <source>
        <dbReference type="PROSITE-ProRule" id="PRU00023"/>
    </source>
</evidence>
<keyword evidence="2 3" id="KW-0040">ANK repeat</keyword>
<dbReference type="SMART" id="SM00248">
    <property type="entry name" value="ANK"/>
    <property type="match status" value="2"/>
</dbReference>
<dbReference type="GO" id="GO:0085020">
    <property type="term" value="P:protein K6-linked ubiquitination"/>
    <property type="evidence" value="ECO:0007669"/>
    <property type="project" value="TreeGrafter"/>
</dbReference>
<feature type="repeat" description="ANK" evidence="3">
    <location>
        <begin position="24"/>
        <end position="56"/>
    </location>
</feature>
<accession>A0A6A5UX16</accession>
<keyword evidence="5" id="KW-1185">Reference proteome</keyword>
<dbReference type="GO" id="GO:0004842">
    <property type="term" value="F:ubiquitin-protein transferase activity"/>
    <property type="evidence" value="ECO:0007669"/>
    <property type="project" value="TreeGrafter"/>
</dbReference>
<name>A0A6A5UX16_9PLEO</name>
<dbReference type="Proteomes" id="UP000800036">
    <property type="component" value="Unassembled WGS sequence"/>
</dbReference>
<evidence type="ECO:0000256" key="1">
    <source>
        <dbReference type="ARBA" id="ARBA00022737"/>
    </source>
</evidence>
<dbReference type="Pfam" id="PF12796">
    <property type="entry name" value="Ank_2"/>
    <property type="match status" value="1"/>
</dbReference>
<dbReference type="PANTHER" id="PTHR24171">
    <property type="entry name" value="ANKYRIN REPEAT DOMAIN-CONTAINING PROTEIN 39-RELATED"/>
    <property type="match status" value="1"/>
</dbReference>
<evidence type="ECO:0000313" key="4">
    <source>
        <dbReference type="EMBL" id="KAF1968539.1"/>
    </source>
</evidence>
<sequence>MSNQNDNYTIGWICAIEPESKDKYGLTPLSRAAQNGNEAVVKLLLDKGADLELKDKYGRTPLLWAVAKGHKAVVKLLLDESPR</sequence>
<evidence type="ECO:0000313" key="5">
    <source>
        <dbReference type="Proteomes" id="UP000800036"/>
    </source>
</evidence>
<dbReference type="AlphaFoldDB" id="A0A6A5UX16"/>
<dbReference type="PANTHER" id="PTHR24171:SF8">
    <property type="entry name" value="BRCA1-ASSOCIATED RING DOMAIN PROTEIN 1"/>
    <property type="match status" value="1"/>
</dbReference>
<dbReference type="PROSITE" id="PS50088">
    <property type="entry name" value="ANK_REPEAT"/>
    <property type="match status" value="2"/>
</dbReference>
<gene>
    <name evidence="4" type="ORF">BU23DRAFT_479799</name>
</gene>
<reference evidence="4" key="1">
    <citation type="journal article" date="2020" name="Stud. Mycol.">
        <title>101 Dothideomycetes genomes: a test case for predicting lifestyles and emergence of pathogens.</title>
        <authorList>
            <person name="Haridas S."/>
            <person name="Albert R."/>
            <person name="Binder M."/>
            <person name="Bloem J."/>
            <person name="Labutti K."/>
            <person name="Salamov A."/>
            <person name="Andreopoulos B."/>
            <person name="Baker S."/>
            <person name="Barry K."/>
            <person name="Bills G."/>
            <person name="Bluhm B."/>
            <person name="Cannon C."/>
            <person name="Castanera R."/>
            <person name="Culley D."/>
            <person name="Daum C."/>
            <person name="Ezra D."/>
            <person name="Gonzalez J."/>
            <person name="Henrissat B."/>
            <person name="Kuo A."/>
            <person name="Liang C."/>
            <person name="Lipzen A."/>
            <person name="Lutzoni F."/>
            <person name="Magnuson J."/>
            <person name="Mondo S."/>
            <person name="Nolan M."/>
            <person name="Ohm R."/>
            <person name="Pangilinan J."/>
            <person name="Park H.-J."/>
            <person name="Ramirez L."/>
            <person name="Alfaro M."/>
            <person name="Sun H."/>
            <person name="Tritt A."/>
            <person name="Yoshinaga Y."/>
            <person name="Zwiers L.-H."/>
            <person name="Turgeon B."/>
            <person name="Goodwin S."/>
            <person name="Spatafora J."/>
            <person name="Crous P."/>
            <person name="Grigoriev I."/>
        </authorList>
    </citation>
    <scope>NUCLEOTIDE SEQUENCE</scope>
    <source>
        <strain evidence="4">CBS 107.79</strain>
    </source>
</reference>